<organism evidence="1 2">
    <name type="scientific">Idiomarina rhizosphaerae</name>
    <dbReference type="NCBI Taxonomy" id="2961572"/>
    <lineage>
        <taxon>Bacteria</taxon>
        <taxon>Pseudomonadati</taxon>
        <taxon>Pseudomonadota</taxon>
        <taxon>Gammaproteobacteria</taxon>
        <taxon>Alteromonadales</taxon>
        <taxon>Idiomarinaceae</taxon>
        <taxon>Idiomarina</taxon>
    </lineage>
</organism>
<dbReference type="AlphaFoldDB" id="A0A9X2JQC7"/>
<protein>
    <submittedName>
        <fullName evidence="1">Uncharacterized protein</fullName>
    </submittedName>
</protein>
<dbReference type="Proteomes" id="UP001139474">
    <property type="component" value="Unassembled WGS sequence"/>
</dbReference>
<keyword evidence="2" id="KW-1185">Reference proteome</keyword>
<comment type="caution">
    <text evidence="1">The sequence shown here is derived from an EMBL/GenBank/DDBJ whole genome shotgun (WGS) entry which is preliminary data.</text>
</comment>
<dbReference type="RefSeq" id="WP_253617206.1">
    <property type="nucleotide sequence ID" value="NZ_JAMZDE010000001.1"/>
</dbReference>
<dbReference type="EMBL" id="JAMZDE010000001">
    <property type="protein sequence ID" value="MCP1338247.1"/>
    <property type="molecule type" value="Genomic_DNA"/>
</dbReference>
<evidence type="ECO:0000313" key="2">
    <source>
        <dbReference type="Proteomes" id="UP001139474"/>
    </source>
</evidence>
<gene>
    <name evidence="1" type="ORF">NJR55_01450</name>
</gene>
<accession>A0A9X2JQC7</accession>
<name>A0A9X2JQC7_9GAMM</name>
<proteinExistence type="predicted"/>
<reference evidence="1" key="1">
    <citation type="submission" date="2022-06" db="EMBL/GenBank/DDBJ databases">
        <title>Idiomarina rhizosphaerae M1R2S28.</title>
        <authorList>
            <person name="Sun J.-Q."/>
            <person name="Li L.-F."/>
        </authorList>
    </citation>
    <scope>NUCLEOTIDE SEQUENCE</scope>
    <source>
        <strain evidence="1">M1R2S28</strain>
    </source>
</reference>
<evidence type="ECO:0000313" key="1">
    <source>
        <dbReference type="EMBL" id="MCP1338247.1"/>
    </source>
</evidence>
<sequence>MKMLVNNNTQASLIYQTQNKGSVTVTNSDTSIKSENGVDKITISDEGFNAESKWQEIADQYDPENMSYHELCKMSSNLESNGLITSQEGLALRAPPSHGFAPDKKYDTVALARKSVESDQSFGVAQGKDAQLRVRALDILERLKDLANTA</sequence>